<sequence length="155" mass="18054">MDNELPINLFTALRLDEQALSQLHYCFDQMHTNTDSRTASFYRQAFARSVFSYFIAGSKLLWADTLVSNPRTIKPTQEDGKVFTNFLAIFHQHQDLAGKNIQTFISEVDNQLIKNTEERLYRVIYPNNSLDLTFLPEETNQLERVLWVIGSFIRS</sequence>
<gene>
    <name evidence="1" type="ORF">HNQ39_005819</name>
</gene>
<comment type="caution">
    <text evidence="1">The sequence shown here is derived from an EMBL/GenBank/DDBJ whole genome shotgun (WGS) entry which is preliminary data.</text>
</comment>
<dbReference type="Proteomes" id="UP000520814">
    <property type="component" value="Unassembled WGS sequence"/>
</dbReference>
<organism evidence="1 2">
    <name type="scientific">Armatimonas rosea</name>
    <dbReference type="NCBI Taxonomy" id="685828"/>
    <lineage>
        <taxon>Bacteria</taxon>
        <taxon>Bacillati</taxon>
        <taxon>Armatimonadota</taxon>
        <taxon>Armatimonadia</taxon>
        <taxon>Armatimonadales</taxon>
        <taxon>Armatimonadaceae</taxon>
        <taxon>Armatimonas</taxon>
    </lineage>
</organism>
<dbReference type="EMBL" id="JACHGW010000010">
    <property type="protein sequence ID" value="MBB6053972.1"/>
    <property type="molecule type" value="Genomic_DNA"/>
</dbReference>
<proteinExistence type="predicted"/>
<reference evidence="1 2" key="1">
    <citation type="submission" date="2020-08" db="EMBL/GenBank/DDBJ databases">
        <title>Genomic Encyclopedia of Type Strains, Phase IV (KMG-IV): sequencing the most valuable type-strain genomes for metagenomic binning, comparative biology and taxonomic classification.</title>
        <authorList>
            <person name="Goeker M."/>
        </authorList>
    </citation>
    <scope>NUCLEOTIDE SEQUENCE [LARGE SCALE GENOMIC DNA]</scope>
    <source>
        <strain evidence="1 2">DSM 23562</strain>
    </source>
</reference>
<keyword evidence="2" id="KW-1185">Reference proteome</keyword>
<evidence type="ECO:0000313" key="2">
    <source>
        <dbReference type="Proteomes" id="UP000520814"/>
    </source>
</evidence>
<dbReference type="AlphaFoldDB" id="A0A7W9WAU3"/>
<accession>A0A7W9WAU3</accession>
<dbReference type="RefSeq" id="WP_184204053.1">
    <property type="nucleotide sequence ID" value="NZ_JACHGW010000010.1"/>
</dbReference>
<protein>
    <submittedName>
        <fullName evidence="1">Uncharacterized protein</fullName>
    </submittedName>
</protein>
<evidence type="ECO:0000313" key="1">
    <source>
        <dbReference type="EMBL" id="MBB6053972.1"/>
    </source>
</evidence>
<name>A0A7W9WAU3_ARMRO</name>